<dbReference type="AlphaFoldDB" id="A0A9D4KVA8"/>
<comment type="caution">
    <text evidence="2">The sequence shown here is derived from an EMBL/GenBank/DDBJ whole genome shotgun (WGS) entry which is preliminary data.</text>
</comment>
<sequence length="88" mass="9651">MRLKCFSFSAFNCFKNDEVLNAPVGLCHFAMAESFKDASTLAKSSSYDADNQESDNTLHSPTPSSAAEFRPHFESQSLEPLSLASPDQ</sequence>
<reference evidence="2" key="1">
    <citation type="journal article" date="2019" name="bioRxiv">
        <title>The Genome of the Zebra Mussel, Dreissena polymorpha: A Resource for Invasive Species Research.</title>
        <authorList>
            <person name="McCartney M.A."/>
            <person name="Auch B."/>
            <person name="Kono T."/>
            <person name="Mallez S."/>
            <person name="Zhang Y."/>
            <person name="Obille A."/>
            <person name="Becker A."/>
            <person name="Abrahante J.E."/>
            <person name="Garbe J."/>
            <person name="Badalamenti J.P."/>
            <person name="Herman A."/>
            <person name="Mangelson H."/>
            <person name="Liachko I."/>
            <person name="Sullivan S."/>
            <person name="Sone E.D."/>
            <person name="Koren S."/>
            <person name="Silverstein K.A.T."/>
            <person name="Beckman K.B."/>
            <person name="Gohl D.M."/>
        </authorList>
    </citation>
    <scope>NUCLEOTIDE SEQUENCE</scope>
    <source>
        <strain evidence="2">Duluth1</strain>
        <tissue evidence="2">Whole animal</tissue>
    </source>
</reference>
<dbReference type="Proteomes" id="UP000828390">
    <property type="component" value="Unassembled WGS sequence"/>
</dbReference>
<reference evidence="2" key="2">
    <citation type="submission" date="2020-11" db="EMBL/GenBank/DDBJ databases">
        <authorList>
            <person name="McCartney M.A."/>
            <person name="Auch B."/>
            <person name="Kono T."/>
            <person name="Mallez S."/>
            <person name="Becker A."/>
            <person name="Gohl D.M."/>
            <person name="Silverstein K.A.T."/>
            <person name="Koren S."/>
            <person name="Bechman K.B."/>
            <person name="Herman A."/>
            <person name="Abrahante J.E."/>
            <person name="Garbe J."/>
        </authorList>
    </citation>
    <scope>NUCLEOTIDE SEQUENCE</scope>
    <source>
        <strain evidence="2">Duluth1</strain>
        <tissue evidence="2">Whole animal</tissue>
    </source>
</reference>
<proteinExistence type="predicted"/>
<gene>
    <name evidence="2" type="ORF">DPMN_088852</name>
</gene>
<evidence type="ECO:0000313" key="3">
    <source>
        <dbReference type="Proteomes" id="UP000828390"/>
    </source>
</evidence>
<evidence type="ECO:0000313" key="2">
    <source>
        <dbReference type="EMBL" id="KAH3846550.1"/>
    </source>
</evidence>
<name>A0A9D4KVA8_DREPO</name>
<accession>A0A9D4KVA8</accession>
<organism evidence="2 3">
    <name type="scientific">Dreissena polymorpha</name>
    <name type="common">Zebra mussel</name>
    <name type="synonym">Mytilus polymorpha</name>
    <dbReference type="NCBI Taxonomy" id="45954"/>
    <lineage>
        <taxon>Eukaryota</taxon>
        <taxon>Metazoa</taxon>
        <taxon>Spiralia</taxon>
        <taxon>Lophotrochozoa</taxon>
        <taxon>Mollusca</taxon>
        <taxon>Bivalvia</taxon>
        <taxon>Autobranchia</taxon>
        <taxon>Heteroconchia</taxon>
        <taxon>Euheterodonta</taxon>
        <taxon>Imparidentia</taxon>
        <taxon>Neoheterodontei</taxon>
        <taxon>Myida</taxon>
        <taxon>Dreissenoidea</taxon>
        <taxon>Dreissenidae</taxon>
        <taxon>Dreissena</taxon>
    </lineage>
</organism>
<feature type="compositionally biased region" description="Polar residues" evidence="1">
    <location>
        <begin position="45"/>
        <end position="65"/>
    </location>
</feature>
<dbReference type="EMBL" id="JAIWYP010000003">
    <property type="protein sequence ID" value="KAH3846550.1"/>
    <property type="molecule type" value="Genomic_DNA"/>
</dbReference>
<evidence type="ECO:0000256" key="1">
    <source>
        <dbReference type="SAM" id="MobiDB-lite"/>
    </source>
</evidence>
<feature type="region of interest" description="Disordered" evidence="1">
    <location>
        <begin position="45"/>
        <end position="68"/>
    </location>
</feature>
<keyword evidence="3" id="KW-1185">Reference proteome</keyword>
<protein>
    <submittedName>
        <fullName evidence="2">Uncharacterized protein</fullName>
    </submittedName>
</protein>